<protein>
    <submittedName>
        <fullName evidence="1">Uncharacterized protein</fullName>
    </submittedName>
</protein>
<name>A0AC59Y066_RANTA</name>
<dbReference type="Proteomes" id="UP001162501">
    <property type="component" value="Chromosome 1"/>
</dbReference>
<reference evidence="1" key="2">
    <citation type="submission" date="2025-03" db="EMBL/GenBank/DDBJ databases">
        <authorList>
            <consortium name="ELIXIR-Norway"/>
            <consortium name="Elixir Norway"/>
        </authorList>
    </citation>
    <scope>NUCLEOTIDE SEQUENCE</scope>
</reference>
<accession>A0AC59Y066</accession>
<evidence type="ECO:0000313" key="1">
    <source>
        <dbReference type="EMBL" id="CAM9264369.1"/>
    </source>
</evidence>
<proteinExistence type="predicted"/>
<gene>
    <name evidence="1" type="ORF">MRATA1EN22A_LOCUS146</name>
</gene>
<sequence>MFCVIKSKGIFRSLSQIPDSFICSLGISTGMSKTELTLLPSAPKHFSFPHFEGYLPPSPIQAQKPSDTLIPPLSHGPGLIHYLIPSLPSTPTESQVYPNFSTIFFKIFLTIFLRIRYNIASVLCFVFLAVRPLGPQIPDQPRIEQHPQHWKVKCQPLDC</sequence>
<dbReference type="EMBL" id="OX596085">
    <property type="protein sequence ID" value="CAM9264369.1"/>
    <property type="molecule type" value="Genomic_DNA"/>
</dbReference>
<evidence type="ECO:0000313" key="2">
    <source>
        <dbReference type="Proteomes" id="UP001162501"/>
    </source>
</evidence>
<organism evidence="1 2">
    <name type="scientific">Rangifer tarandus platyrhynchus</name>
    <name type="common">Svalbard reindeer</name>
    <dbReference type="NCBI Taxonomy" id="3082113"/>
    <lineage>
        <taxon>Eukaryota</taxon>
        <taxon>Metazoa</taxon>
        <taxon>Chordata</taxon>
        <taxon>Craniata</taxon>
        <taxon>Vertebrata</taxon>
        <taxon>Euteleostomi</taxon>
        <taxon>Mammalia</taxon>
        <taxon>Eutheria</taxon>
        <taxon>Laurasiatheria</taxon>
        <taxon>Artiodactyla</taxon>
        <taxon>Ruminantia</taxon>
        <taxon>Pecora</taxon>
        <taxon>Cervidae</taxon>
        <taxon>Odocoileinae</taxon>
        <taxon>Rangifer</taxon>
    </lineage>
</organism>
<reference evidence="1" key="1">
    <citation type="submission" date="2023-05" db="EMBL/GenBank/DDBJ databases">
        <authorList>
            <consortium name="ELIXIR-Norway"/>
        </authorList>
    </citation>
    <scope>NUCLEOTIDE SEQUENCE</scope>
</reference>